<dbReference type="RefSeq" id="WP_170882591.1">
    <property type="nucleotide sequence ID" value="NZ_JABEYA020000004.1"/>
</dbReference>
<dbReference type="PANTHER" id="PTHR47506">
    <property type="entry name" value="TRANSCRIPTIONAL REGULATORY PROTEIN"/>
    <property type="match status" value="1"/>
</dbReference>
<protein>
    <submittedName>
        <fullName evidence="6">TetR/AcrR family transcriptional regulator</fullName>
    </submittedName>
</protein>
<dbReference type="InterPro" id="IPR009057">
    <property type="entry name" value="Homeodomain-like_sf"/>
</dbReference>
<organism evidence="6 7">
    <name type="scientific">Vibrio ostreicida</name>
    <dbReference type="NCBI Taxonomy" id="526588"/>
    <lineage>
        <taxon>Bacteria</taxon>
        <taxon>Pseudomonadati</taxon>
        <taxon>Pseudomonadota</taxon>
        <taxon>Gammaproteobacteria</taxon>
        <taxon>Vibrionales</taxon>
        <taxon>Vibrionaceae</taxon>
        <taxon>Vibrio</taxon>
    </lineage>
</organism>
<dbReference type="PRINTS" id="PR00455">
    <property type="entry name" value="HTHTETR"/>
</dbReference>
<dbReference type="Gene3D" id="1.10.357.10">
    <property type="entry name" value="Tetracycline Repressor, domain 2"/>
    <property type="match status" value="1"/>
</dbReference>
<keyword evidence="2 4" id="KW-0238">DNA-binding</keyword>
<comment type="caution">
    <text evidence="6">The sequence shown here is derived from an EMBL/GenBank/DDBJ whole genome shotgun (WGS) entry which is preliminary data.</text>
</comment>
<dbReference type="SUPFAM" id="SSF48498">
    <property type="entry name" value="Tetracyclin repressor-like, C-terminal domain"/>
    <property type="match status" value="1"/>
</dbReference>
<sequence length="186" mass="21269">MGTKEHILETAESLFNTRGYAAVGVDLIRDTAGVSKTSMYRHFGSKNKLIVAVLARRHWRFEDELGRCTTPDMNMEEKLDAFIDWHVEWFSAEDFHGCMFMHAMSEFKDSDDTIAHSASLHKKWLNGRIKLIISEHPDVDEHQAEAKSEAIMALLEGMIIRAEFGDITPHRSLYRSAIHTLSKTSF</sequence>
<dbReference type="EMBL" id="JAUFQC010000027">
    <property type="protein sequence ID" value="MDN3612057.1"/>
    <property type="molecule type" value="Genomic_DNA"/>
</dbReference>
<feature type="DNA-binding region" description="H-T-H motif" evidence="4">
    <location>
        <begin position="24"/>
        <end position="43"/>
    </location>
</feature>
<evidence type="ECO:0000256" key="3">
    <source>
        <dbReference type="ARBA" id="ARBA00023163"/>
    </source>
</evidence>
<evidence type="ECO:0000256" key="1">
    <source>
        <dbReference type="ARBA" id="ARBA00023015"/>
    </source>
</evidence>
<dbReference type="Pfam" id="PF00440">
    <property type="entry name" value="TetR_N"/>
    <property type="match status" value="1"/>
</dbReference>
<keyword evidence="3" id="KW-0804">Transcription</keyword>
<dbReference type="InterPro" id="IPR036271">
    <property type="entry name" value="Tet_transcr_reg_TetR-rel_C_sf"/>
</dbReference>
<evidence type="ECO:0000259" key="5">
    <source>
        <dbReference type="PROSITE" id="PS50977"/>
    </source>
</evidence>
<dbReference type="SUPFAM" id="SSF46689">
    <property type="entry name" value="Homeodomain-like"/>
    <property type="match status" value="1"/>
</dbReference>
<evidence type="ECO:0000256" key="4">
    <source>
        <dbReference type="PROSITE-ProRule" id="PRU00335"/>
    </source>
</evidence>
<dbReference type="Proteomes" id="UP001238540">
    <property type="component" value="Unassembled WGS sequence"/>
</dbReference>
<evidence type="ECO:0000256" key="2">
    <source>
        <dbReference type="ARBA" id="ARBA00023125"/>
    </source>
</evidence>
<dbReference type="PANTHER" id="PTHR47506:SF1">
    <property type="entry name" value="HTH-TYPE TRANSCRIPTIONAL REGULATOR YJDC"/>
    <property type="match status" value="1"/>
</dbReference>
<dbReference type="PROSITE" id="PS50977">
    <property type="entry name" value="HTH_TETR_2"/>
    <property type="match status" value="1"/>
</dbReference>
<feature type="domain" description="HTH tetR-type" evidence="5">
    <location>
        <begin position="1"/>
        <end position="61"/>
    </location>
</feature>
<accession>A0ABT8BZ01</accession>
<keyword evidence="1" id="KW-0805">Transcription regulation</keyword>
<name>A0ABT8BZ01_9VIBR</name>
<reference evidence="7" key="1">
    <citation type="journal article" date="2019" name="Int. J. Syst. Evol. Microbiol.">
        <title>The Global Catalogue of Microorganisms (GCM) 10K type strain sequencing project: providing services to taxonomists for standard genome sequencing and annotation.</title>
        <authorList>
            <consortium name="The Broad Institute Genomics Platform"/>
            <consortium name="The Broad Institute Genome Sequencing Center for Infectious Disease"/>
            <person name="Wu L."/>
            <person name="Ma J."/>
        </authorList>
    </citation>
    <scope>NUCLEOTIDE SEQUENCE [LARGE SCALE GENOMIC DNA]</scope>
    <source>
        <strain evidence="7">CECT 7398</strain>
    </source>
</reference>
<keyword evidence="7" id="KW-1185">Reference proteome</keyword>
<proteinExistence type="predicted"/>
<gene>
    <name evidence="6" type="ORF">QWZ16_20910</name>
</gene>
<evidence type="ECO:0000313" key="6">
    <source>
        <dbReference type="EMBL" id="MDN3612057.1"/>
    </source>
</evidence>
<dbReference type="InterPro" id="IPR001647">
    <property type="entry name" value="HTH_TetR"/>
</dbReference>
<evidence type="ECO:0000313" key="7">
    <source>
        <dbReference type="Proteomes" id="UP001238540"/>
    </source>
</evidence>